<sequence length="104" mass="11669">MIIKIIIVLLLLFILFNLFRALFIMVSGKADGRPMSHYLGRRVLFSVVVLVIVIAALKIGFIHSNASPIHKITARIQIQINTAIPHQQNANTKQPLEKQNVYPG</sequence>
<keyword evidence="1" id="KW-0472">Membrane</keyword>
<dbReference type="EMBL" id="JBBMQU010000019">
    <property type="protein sequence ID" value="MEM5551409.1"/>
    <property type="molecule type" value="Genomic_DNA"/>
</dbReference>
<keyword evidence="1" id="KW-0812">Transmembrane</keyword>
<evidence type="ECO:0000313" key="2">
    <source>
        <dbReference type="EMBL" id="MEM5551409.1"/>
    </source>
</evidence>
<dbReference type="InterPro" id="IPR021313">
    <property type="entry name" value="DUF2909"/>
</dbReference>
<keyword evidence="3" id="KW-1185">Reference proteome</keyword>
<organism evidence="2 3">
    <name type="scientific">Pseudoalteromonas neustonica</name>
    <dbReference type="NCBI Taxonomy" id="1840331"/>
    <lineage>
        <taxon>Bacteria</taxon>
        <taxon>Pseudomonadati</taxon>
        <taxon>Pseudomonadota</taxon>
        <taxon>Gammaproteobacteria</taxon>
        <taxon>Alteromonadales</taxon>
        <taxon>Pseudoalteromonadaceae</taxon>
        <taxon>Pseudoalteromonas</taxon>
    </lineage>
</organism>
<gene>
    <name evidence="2" type="ORF">WNY63_11775</name>
</gene>
<proteinExistence type="predicted"/>
<name>A0ABU9U305_9GAMM</name>
<accession>A0ABU9U305</accession>
<protein>
    <submittedName>
        <fullName evidence="2">DUF2909 family protein</fullName>
    </submittedName>
</protein>
<reference evidence="2 3" key="1">
    <citation type="submission" date="2024-03" db="EMBL/GenBank/DDBJ databases">
        <title>Community enrichment and isolation of bacterial strains for fucoidan degradation.</title>
        <authorList>
            <person name="Sichert A."/>
        </authorList>
    </citation>
    <scope>NUCLEOTIDE SEQUENCE [LARGE SCALE GENOMIC DNA]</scope>
    <source>
        <strain evidence="2 3">AS81</strain>
    </source>
</reference>
<dbReference type="RefSeq" id="WP_082379065.1">
    <property type="nucleotide sequence ID" value="NZ_BDDS01000012.1"/>
</dbReference>
<dbReference type="Proteomes" id="UP001388366">
    <property type="component" value="Unassembled WGS sequence"/>
</dbReference>
<feature type="transmembrane region" description="Helical" evidence="1">
    <location>
        <begin position="44"/>
        <end position="62"/>
    </location>
</feature>
<evidence type="ECO:0000256" key="1">
    <source>
        <dbReference type="SAM" id="Phobius"/>
    </source>
</evidence>
<keyword evidence="1" id="KW-1133">Transmembrane helix</keyword>
<evidence type="ECO:0000313" key="3">
    <source>
        <dbReference type="Proteomes" id="UP001388366"/>
    </source>
</evidence>
<dbReference type="Pfam" id="PF11137">
    <property type="entry name" value="DUF2909"/>
    <property type="match status" value="1"/>
</dbReference>
<comment type="caution">
    <text evidence="2">The sequence shown here is derived from an EMBL/GenBank/DDBJ whole genome shotgun (WGS) entry which is preliminary data.</text>
</comment>